<dbReference type="AlphaFoldDB" id="A0A837GBA4"/>
<evidence type="ECO:0000313" key="7">
    <source>
        <dbReference type="EMBL" id="KJY77122.1"/>
    </source>
</evidence>
<keyword evidence="5 6" id="KW-0472">Membrane</keyword>
<evidence type="ECO:0000256" key="3">
    <source>
        <dbReference type="ARBA" id="ARBA00022692"/>
    </source>
</evidence>
<name>A0A837GBA4_9VIBR</name>
<dbReference type="KEGG" id="vct:JV59_20050"/>
<feature type="transmembrane region" description="Helical" evidence="6">
    <location>
        <begin position="51"/>
        <end position="73"/>
    </location>
</feature>
<dbReference type="InterPro" id="IPR005538">
    <property type="entry name" value="LrgA/CidA"/>
</dbReference>
<evidence type="ECO:0008006" key="8">
    <source>
        <dbReference type="Google" id="ProtNLM"/>
    </source>
</evidence>
<evidence type="ECO:0000256" key="1">
    <source>
        <dbReference type="ARBA" id="ARBA00004651"/>
    </source>
</evidence>
<dbReference type="GO" id="GO:0005886">
    <property type="term" value="C:plasma membrane"/>
    <property type="evidence" value="ECO:0007669"/>
    <property type="project" value="UniProtKB-SubCell"/>
</dbReference>
<keyword evidence="2" id="KW-1003">Cell membrane</keyword>
<feature type="transmembrane region" description="Helical" evidence="6">
    <location>
        <begin position="25"/>
        <end position="44"/>
    </location>
</feature>
<dbReference type="Pfam" id="PF03788">
    <property type="entry name" value="LrgA"/>
    <property type="match status" value="1"/>
</dbReference>
<dbReference type="RefSeq" id="WP_039952128.1">
    <property type="nucleotide sequence ID" value="NZ_CP156654.1"/>
</dbReference>
<sequence length="81" mass="8744">MMVLLAFLATGVCDSARLSFTSNLLVKNIPLLITPVSVGLMIKWDLIESNLSILLASVCGGTMLTLVVMAISINTFERDKD</sequence>
<dbReference type="EMBL" id="JXXR01000002">
    <property type="protein sequence ID" value="KJY77122.1"/>
    <property type="molecule type" value="Genomic_DNA"/>
</dbReference>
<proteinExistence type="predicted"/>
<evidence type="ECO:0000256" key="5">
    <source>
        <dbReference type="ARBA" id="ARBA00023136"/>
    </source>
</evidence>
<evidence type="ECO:0000256" key="6">
    <source>
        <dbReference type="SAM" id="Phobius"/>
    </source>
</evidence>
<reference evidence="7" key="1">
    <citation type="journal article" date="2015" name="BMC Genomics">
        <title>Genome mining reveals unlocked bioactive potential of marine Gram-negative bacteria.</title>
        <authorList>
            <person name="Machado H."/>
            <person name="Sonnenschein E.C."/>
            <person name="Melchiorsen J."/>
            <person name="Gram L."/>
        </authorList>
    </citation>
    <scope>NUCLEOTIDE SEQUENCE</scope>
    <source>
        <strain evidence="7">S2052</strain>
    </source>
</reference>
<keyword evidence="4 6" id="KW-1133">Transmembrane helix</keyword>
<organism evidence="7">
    <name type="scientific">Vibrio coralliilyticus</name>
    <dbReference type="NCBI Taxonomy" id="190893"/>
    <lineage>
        <taxon>Bacteria</taxon>
        <taxon>Pseudomonadati</taxon>
        <taxon>Pseudomonadota</taxon>
        <taxon>Gammaproteobacteria</taxon>
        <taxon>Vibrionales</taxon>
        <taxon>Vibrionaceae</taxon>
        <taxon>Vibrio</taxon>
    </lineage>
</organism>
<evidence type="ECO:0000256" key="2">
    <source>
        <dbReference type="ARBA" id="ARBA00022475"/>
    </source>
</evidence>
<keyword evidence="3 6" id="KW-0812">Transmembrane</keyword>
<comment type="subcellular location">
    <subcellularLocation>
        <location evidence="1">Cell membrane</location>
        <topology evidence="1">Multi-pass membrane protein</topology>
    </subcellularLocation>
</comment>
<evidence type="ECO:0000256" key="4">
    <source>
        <dbReference type="ARBA" id="ARBA00022989"/>
    </source>
</evidence>
<gene>
    <name evidence="7" type="ORF">TW71_04705</name>
</gene>
<accession>A0A837GBA4</accession>
<protein>
    <recommendedName>
        <fullName evidence="8">CidA/LrgA family protein</fullName>
    </recommendedName>
</protein>
<comment type="caution">
    <text evidence="7">The sequence shown here is derived from an EMBL/GenBank/DDBJ whole genome shotgun (WGS) entry which is preliminary data.</text>
</comment>